<proteinExistence type="predicted"/>
<evidence type="ECO:0000313" key="2">
    <source>
        <dbReference type="Proteomes" id="UP001189429"/>
    </source>
</evidence>
<dbReference type="Proteomes" id="UP001189429">
    <property type="component" value="Unassembled WGS sequence"/>
</dbReference>
<dbReference type="EMBL" id="CAUYUJ010018926">
    <property type="protein sequence ID" value="CAK0887328.1"/>
    <property type="molecule type" value="Genomic_DNA"/>
</dbReference>
<gene>
    <name evidence="1" type="ORF">PCOR1329_LOCUS68424</name>
</gene>
<keyword evidence="2" id="KW-1185">Reference proteome</keyword>
<accession>A0ABN9WL65</accession>
<comment type="caution">
    <text evidence="1">The sequence shown here is derived from an EMBL/GenBank/DDBJ whole genome shotgun (WGS) entry which is preliminary data.</text>
</comment>
<name>A0ABN9WL65_9DINO</name>
<sequence>WRAFGPITSQQLLPKVATPYSRESWTALVDWSVALAVLLLPLFSKLHRFVHDYFRVSLLRAFYCDGKDVPMEDVKNCPRAPVLLFGTVLNDFQRPEDDDPHAVFVLTQHAVGCERTKFIPTPEWLTLSKCMTLSSAAIDGLVLTKIKGWHARLLMAMLNLTQGDTLRFDAGEAPRCPRRWRRAERCLDRAPEALLWSGFYLSLMLASRESGRSQIGHVPLQEECSNIHYRLT</sequence>
<organism evidence="1 2">
    <name type="scientific">Prorocentrum cordatum</name>
    <dbReference type="NCBI Taxonomy" id="2364126"/>
    <lineage>
        <taxon>Eukaryota</taxon>
        <taxon>Sar</taxon>
        <taxon>Alveolata</taxon>
        <taxon>Dinophyceae</taxon>
        <taxon>Prorocentrales</taxon>
        <taxon>Prorocentraceae</taxon>
        <taxon>Prorocentrum</taxon>
    </lineage>
</organism>
<protein>
    <submittedName>
        <fullName evidence="1">Uncharacterized protein</fullName>
    </submittedName>
</protein>
<evidence type="ECO:0000313" key="1">
    <source>
        <dbReference type="EMBL" id="CAK0887328.1"/>
    </source>
</evidence>
<reference evidence="1" key="1">
    <citation type="submission" date="2023-10" db="EMBL/GenBank/DDBJ databases">
        <authorList>
            <person name="Chen Y."/>
            <person name="Shah S."/>
            <person name="Dougan E. K."/>
            <person name="Thang M."/>
            <person name="Chan C."/>
        </authorList>
    </citation>
    <scope>NUCLEOTIDE SEQUENCE [LARGE SCALE GENOMIC DNA]</scope>
</reference>
<feature type="non-terminal residue" evidence="1">
    <location>
        <position position="1"/>
    </location>
</feature>